<name>A0A415LC29_9FIRM</name>
<reference evidence="8 9" key="1">
    <citation type="submission" date="2018-08" db="EMBL/GenBank/DDBJ databases">
        <title>A genome reference for cultivated species of the human gut microbiota.</title>
        <authorList>
            <person name="Zou Y."/>
            <person name="Xue W."/>
            <person name="Luo G."/>
        </authorList>
    </citation>
    <scope>NUCLEOTIDE SEQUENCE [LARGE SCALE GENOMIC DNA]</scope>
    <source>
        <strain evidence="8 9">AF37-6AC</strain>
    </source>
</reference>
<sequence>MIREKMQNIQMKRVVILSIPYLIIFYLADKCFWLYRHCMGRSMIEKICVMLMNFPLAFANWFPSFYLQDLLGGVIVALIFRIVLYYKAKNAKKFRHGEEYGSARWGNRKDIEPFEDPVFENNIILTETERLTMNSRPKAPKYARNKNVIVIGGSGSGKTRFYVKPQLMQMTDHVSYVVTDPKGTIIVECGKMLVNGGYRIKVLNTINFKKSMHYNPFHYIRSEKDILKLVNTIIANTKGEGEKSTEDFWVKAERLLYSALIGYIWYEAPEEEQNFSTLLEFINASETREEDEEFKNAVDELFEELEADNPEHFAVRQYRKYKLAAGKTAKSILISCGARLAPFDIQELREIMSYDEMELDMIGDQKTAMFVIISDTDDTFNFVVAIMYTQLFNLLCDKADDEHGGRLPYHVRLLLDEFSNIGQIPKFDKLIATIRSREISASIILQSQSQLKTIYKDAAETITGNCDTVLFLGGKESSTLKEISETLGKETIDLYNTSDTRGTSQSYGLNYQKTGKELMSRDELAVMDGNKCILQLRGVRPFLSNKYDITKHKRYKELADEDERNAFDVEKYLEHKLVFSQDTEFEVYEVNVTEEDVKEAEQNIS</sequence>
<comment type="caution">
    <text evidence="8">The sequence shown here is derived from an EMBL/GenBank/DDBJ whole genome shotgun (WGS) entry which is preliminary data.</text>
</comment>
<protein>
    <submittedName>
        <fullName evidence="8">Type IV secretory system conjugative DNA transfer family protein</fullName>
    </submittedName>
</protein>
<evidence type="ECO:0000256" key="3">
    <source>
        <dbReference type="ARBA" id="ARBA00022475"/>
    </source>
</evidence>
<feature type="transmembrane region" description="Helical" evidence="7">
    <location>
        <begin position="70"/>
        <end position="86"/>
    </location>
</feature>
<dbReference type="CDD" id="cd01127">
    <property type="entry name" value="TrwB_TraG_TraD_VirD4"/>
    <property type="match status" value="1"/>
</dbReference>
<evidence type="ECO:0000256" key="6">
    <source>
        <dbReference type="ARBA" id="ARBA00023136"/>
    </source>
</evidence>
<evidence type="ECO:0000313" key="8">
    <source>
        <dbReference type="EMBL" id="RHL46052.1"/>
    </source>
</evidence>
<dbReference type="InterPro" id="IPR003688">
    <property type="entry name" value="TraG/VirD4"/>
</dbReference>
<dbReference type="Pfam" id="PF02534">
    <property type="entry name" value="T4SS-DNA_transf"/>
    <property type="match status" value="1"/>
</dbReference>
<dbReference type="Gene3D" id="3.40.50.300">
    <property type="entry name" value="P-loop containing nucleotide triphosphate hydrolases"/>
    <property type="match status" value="1"/>
</dbReference>
<dbReference type="PANTHER" id="PTHR37937:SF1">
    <property type="entry name" value="CONJUGATIVE TRANSFER: DNA TRANSPORT"/>
    <property type="match status" value="1"/>
</dbReference>
<evidence type="ECO:0000313" key="9">
    <source>
        <dbReference type="Proteomes" id="UP000285897"/>
    </source>
</evidence>
<accession>A0A415LC29</accession>
<evidence type="ECO:0000256" key="7">
    <source>
        <dbReference type="SAM" id="Phobius"/>
    </source>
</evidence>
<dbReference type="InterPro" id="IPR051539">
    <property type="entry name" value="T4SS-coupling_protein"/>
</dbReference>
<keyword evidence="3" id="KW-1003">Cell membrane</keyword>
<dbReference type="EMBL" id="QROS01000008">
    <property type="protein sequence ID" value="RHL46052.1"/>
    <property type="molecule type" value="Genomic_DNA"/>
</dbReference>
<dbReference type="InterPro" id="IPR027417">
    <property type="entry name" value="P-loop_NTPase"/>
</dbReference>
<gene>
    <name evidence="8" type="ORF">DW021_11445</name>
</gene>
<dbReference type="NCBIfam" id="NF045973">
    <property type="entry name" value="conju_CD1115"/>
    <property type="match status" value="1"/>
</dbReference>
<keyword evidence="4 7" id="KW-0812">Transmembrane</keyword>
<proteinExistence type="inferred from homology"/>
<evidence type="ECO:0000256" key="5">
    <source>
        <dbReference type="ARBA" id="ARBA00022989"/>
    </source>
</evidence>
<evidence type="ECO:0000256" key="1">
    <source>
        <dbReference type="ARBA" id="ARBA00004651"/>
    </source>
</evidence>
<comment type="similarity">
    <text evidence="2">Belongs to the VirD4/TraG family.</text>
</comment>
<keyword evidence="6 7" id="KW-0472">Membrane</keyword>
<evidence type="ECO:0000256" key="4">
    <source>
        <dbReference type="ARBA" id="ARBA00022692"/>
    </source>
</evidence>
<dbReference type="AlphaFoldDB" id="A0A415LC29"/>
<dbReference type="SUPFAM" id="SSF52540">
    <property type="entry name" value="P-loop containing nucleoside triphosphate hydrolases"/>
    <property type="match status" value="1"/>
</dbReference>
<dbReference type="GO" id="GO:0005886">
    <property type="term" value="C:plasma membrane"/>
    <property type="evidence" value="ECO:0007669"/>
    <property type="project" value="UniProtKB-SubCell"/>
</dbReference>
<keyword evidence="5 7" id="KW-1133">Transmembrane helix</keyword>
<comment type="subcellular location">
    <subcellularLocation>
        <location evidence="1">Cell membrane</location>
        <topology evidence="1">Multi-pass membrane protein</topology>
    </subcellularLocation>
</comment>
<dbReference type="RefSeq" id="WP_016439429.1">
    <property type="nucleotide sequence ID" value="NZ_QROS01000008.1"/>
</dbReference>
<dbReference type="Proteomes" id="UP000285897">
    <property type="component" value="Unassembled WGS sequence"/>
</dbReference>
<evidence type="ECO:0000256" key="2">
    <source>
        <dbReference type="ARBA" id="ARBA00008806"/>
    </source>
</evidence>
<feature type="transmembrane region" description="Helical" evidence="7">
    <location>
        <begin position="14"/>
        <end position="35"/>
    </location>
</feature>
<organism evidence="8 9">
    <name type="scientific">Blautia obeum</name>
    <dbReference type="NCBI Taxonomy" id="40520"/>
    <lineage>
        <taxon>Bacteria</taxon>
        <taxon>Bacillati</taxon>
        <taxon>Bacillota</taxon>
        <taxon>Clostridia</taxon>
        <taxon>Lachnospirales</taxon>
        <taxon>Lachnospiraceae</taxon>
        <taxon>Blautia</taxon>
    </lineage>
</organism>
<dbReference type="PANTHER" id="PTHR37937">
    <property type="entry name" value="CONJUGATIVE TRANSFER: DNA TRANSPORT"/>
    <property type="match status" value="1"/>
</dbReference>